<dbReference type="EMBL" id="GL737655">
    <property type="protein sequence ID" value="EFX59879.1"/>
    <property type="molecule type" value="Genomic_DNA"/>
</dbReference>
<dbReference type="HOGENOM" id="CLU_1751517_0_0_1"/>
<dbReference type="AlphaFoldDB" id="E9I801"/>
<sequence>MAELVVFGYDELELTERYVKEELLEAGFDVIDIDAACVWIERAVNSGTVTESLAMLQNQSDGFRVSHPMERICFSDRIWSRIELCRHKGVISNDILERMLEGARVIDTRDWDDEEVSNLLAEIFISVLPGTSEGDFLDIFQSCVPGLIC</sequence>
<keyword evidence="2" id="KW-1185">Reference proteome</keyword>
<dbReference type="Proteomes" id="UP000000305">
    <property type="component" value="Unassembled WGS sequence"/>
</dbReference>
<evidence type="ECO:0000313" key="1">
    <source>
        <dbReference type="EMBL" id="EFX59879.1"/>
    </source>
</evidence>
<accession>E9I801</accession>
<protein>
    <submittedName>
        <fullName evidence="1">Uncharacterized protein</fullName>
    </submittedName>
</protein>
<dbReference type="InterPro" id="IPR007456">
    <property type="entry name" value="Smg"/>
</dbReference>
<dbReference type="KEGG" id="dpx:DAPPUDRAFT_346669"/>
<dbReference type="Pfam" id="PF04361">
    <property type="entry name" value="DUF494"/>
    <property type="match status" value="1"/>
</dbReference>
<proteinExistence type="predicted"/>
<gene>
    <name evidence="1" type="ORF">DAPPUDRAFT_346669</name>
</gene>
<dbReference type="InParanoid" id="E9I801"/>
<evidence type="ECO:0000313" key="2">
    <source>
        <dbReference type="Proteomes" id="UP000000305"/>
    </source>
</evidence>
<organism evidence="1 2">
    <name type="scientific">Daphnia pulex</name>
    <name type="common">Water flea</name>
    <dbReference type="NCBI Taxonomy" id="6669"/>
    <lineage>
        <taxon>Eukaryota</taxon>
        <taxon>Metazoa</taxon>
        <taxon>Ecdysozoa</taxon>
        <taxon>Arthropoda</taxon>
        <taxon>Crustacea</taxon>
        <taxon>Branchiopoda</taxon>
        <taxon>Diplostraca</taxon>
        <taxon>Cladocera</taxon>
        <taxon>Anomopoda</taxon>
        <taxon>Daphniidae</taxon>
        <taxon>Daphnia</taxon>
    </lineage>
</organism>
<reference evidence="1 2" key="1">
    <citation type="journal article" date="2011" name="Science">
        <title>The ecoresponsive genome of Daphnia pulex.</title>
        <authorList>
            <person name="Colbourne J.K."/>
            <person name="Pfrender M.E."/>
            <person name="Gilbert D."/>
            <person name="Thomas W.K."/>
            <person name="Tucker A."/>
            <person name="Oakley T.H."/>
            <person name="Tokishita S."/>
            <person name="Aerts A."/>
            <person name="Arnold G.J."/>
            <person name="Basu M.K."/>
            <person name="Bauer D.J."/>
            <person name="Caceres C.E."/>
            <person name="Carmel L."/>
            <person name="Casola C."/>
            <person name="Choi J.H."/>
            <person name="Detter J.C."/>
            <person name="Dong Q."/>
            <person name="Dusheyko S."/>
            <person name="Eads B.D."/>
            <person name="Frohlich T."/>
            <person name="Geiler-Samerotte K.A."/>
            <person name="Gerlach D."/>
            <person name="Hatcher P."/>
            <person name="Jogdeo S."/>
            <person name="Krijgsveld J."/>
            <person name="Kriventseva E.V."/>
            <person name="Kultz D."/>
            <person name="Laforsch C."/>
            <person name="Lindquist E."/>
            <person name="Lopez J."/>
            <person name="Manak J.R."/>
            <person name="Muller J."/>
            <person name="Pangilinan J."/>
            <person name="Patwardhan R.P."/>
            <person name="Pitluck S."/>
            <person name="Pritham E.J."/>
            <person name="Rechtsteiner A."/>
            <person name="Rho M."/>
            <person name="Rogozin I.B."/>
            <person name="Sakarya O."/>
            <person name="Salamov A."/>
            <person name="Schaack S."/>
            <person name="Shapiro H."/>
            <person name="Shiga Y."/>
            <person name="Skalitzky C."/>
            <person name="Smith Z."/>
            <person name="Souvorov A."/>
            <person name="Sung W."/>
            <person name="Tang Z."/>
            <person name="Tsuchiya D."/>
            <person name="Tu H."/>
            <person name="Vos H."/>
            <person name="Wang M."/>
            <person name="Wolf Y.I."/>
            <person name="Yamagata H."/>
            <person name="Yamada T."/>
            <person name="Ye Y."/>
            <person name="Shaw J.R."/>
            <person name="Andrews J."/>
            <person name="Crease T.J."/>
            <person name="Tang H."/>
            <person name="Lucas S.M."/>
            <person name="Robertson H.M."/>
            <person name="Bork P."/>
            <person name="Koonin E.V."/>
            <person name="Zdobnov E.M."/>
            <person name="Grigoriev I.V."/>
            <person name="Lynch M."/>
            <person name="Boore J.L."/>
        </authorList>
    </citation>
    <scope>NUCLEOTIDE SEQUENCE [LARGE SCALE GENOMIC DNA]</scope>
</reference>
<name>E9I801_DAPPU</name>